<dbReference type="SUPFAM" id="SSF54211">
    <property type="entry name" value="Ribosomal protein S5 domain 2-like"/>
    <property type="match status" value="1"/>
</dbReference>
<reference evidence="3" key="1">
    <citation type="submission" date="2018-01" db="EMBL/GenBank/DDBJ databases">
        <authorList>
            <person name="Li J."/>
        </authorList>
    </citation>
    <scope>NUCLEOTIDE SEQUENCE [LARGE SCALE GENOMIC DNA]</scope>
    <source>
        <strain evidence="3">2184</strain>
    </source>
</reference>
<accession>A0A2S0WF04</accession>
<name>A0A2S0WF04_9CORY</name>
<dbReference type="InterPro" id="IPR015269">
    <property type="entry name" value="UPF0029_Impact_C"/>
</dbReference>
<sequence length="218" mass="22998">MPSPYLLPASADPVTGEVEIKRSRFITWVARTGDEDAARALIDLARETYPDANHHCSAFIVDGAAANPIERSSDDGEPSGTAGTPMLDVLRGSGVRDITAVVTRYFGGVKLGAGGLVHAYSNAVSETLGRVALVRREVKERATLSLPHAEAGRIEAELRARGIDVLGVEYGASALYTLAFAPEERERVAATVAAATHGGGELRGAGHDWVEVPVGRLE</sequence>
<dbReference type="PROSITE" id="PS00910">
    <property type="entry name" value="UPF0029"/>
    <property type="match status" value="1"/>
</dbReference>
<dbReference type="EMBL" id="CP026948">
    <property type="protein sequence ID" value="AWB84330.1"/>
    <property type="molecule type" value="Genomic_DNA"/>
</dbReference>
<dbReference type="Gene3D" id="3.30.230.30">
    <property type="entry name" value="Impact, N-terminal domain"/>
    <property type="match status" value="1"/>
</dbReference>
<dbReference type="Pfam" id="PF09186">
    <property type="entry name" value="DUF1949"/>
    <property type="match status" value="1"/>
</dbReference>
<dbReference type="AlphaFoldDB" id="A0A2S0WF04"/>
<evidence type="ECO:0000256" key="1">
    <source>
        <dbReference type="ARBA" id="ARBA00007665"/>
    </source>
</evidence>
<dbReference type="PANTHER" id="PTHR16301">
    <property type="entry name" value="IMPACT-RELATED"/>
    <property type="match status" value="1"/>
</dbReference>
<dbReference type="InterPro" id="IPR023582">
    <property type="entry name" value="Impact"/>
</dbReference>
<keyword evidence="3" id="KW-1185">Reference proteome</keyword>
<dbReference type="PANTHER" id="PTHR16301:SF20">
    <property type="entry name" value="IMPACT FAMILY MEMBER YIGZ"/>
    <property type="match status" value="1"/>
</dbReference>
<dbReference type="KEGG" id="clia:C3E79_07415"/>
<dbReference type="InterPro" id="IPR020568">
    <property type="entry name" value="Ribosomal_Su5_D2-typ_SF"/>
</dbReference>
<comment type="similarity">
    <text evidence="1">Belongs to the IMPACT family.</text>
</comment>
<dbReference type="InterPro" id="IPR035647">
    <property type="entry name" value="EFG_III/V"/>
</dbReference>
<organism evidence="2 3">
    <name type="scientific">Corynebacterium liangguodongii</name>
    <dbReference type="NCBI Taxonomy" id="2079535"/>
    <lineage>
        <taxon>Bacteria</taxon>
        <taxon>Bacillati</taxon>
        <taxon>Actinomycetota</taxon>
        <taxon>Actinomycetes</taxon>
        <taxon>Mycobacteriales</taxon>
        <taxon>Corynebacteriaceae</taxon>
        <taxon>Corynebacterium</taxon>
    </lineage>
</organism>
<dbReference type="InterPro" id="IPR001498">
    <property type="entry name" value="Impact_N"/>
</dbReference>
<dbReference type="GO" id="GO:0006446">
    <property type="term" value="P:regulation of translational initiation"/>
    <property type="evidence" value="ECO:0007669"/>
    <property type="project" value="TreeGrafter"/>
</dbReference>
<dbReference type="SUPFAM" id="SSF54980">
    <property type="entry name" value="EF-G C-terminal domain-like"/>
    <property type="match status" value="1"/>
</dbReference>
<dbReference type="InterPro" id="IPR020569">
    <property type="entry name" value="UPF0029_Impact_CS"/>
</dbReference>
<evidence type="ECO:0000313" key="3">
    <source>
        <dbReference type="Proteomes" id="UP000244754"/>
    </source>
</evidence>
<dbReference type="GO" id="GO:0005737">
    <property type="term" value="C:cytoplasm"/>
    <property type="evidence" value="ECO:0007669"/>
    <property type="project" value="TreeGrafter"/>
</dbReference>
<dbReference type="OrthoDB" id="9813771at2"/>
<gene>
    <name evidence="2" type="ORF">C3E79_07415</name>
</gene>
<protein>
    <submittedName>
        <fullName evidence="2">YigZ family protein</fullName>
    </submittedName>
</protein>
<proteinExistence type="inferred from homology"/>
<evidence type="ECO:0000313" key="2">
    <source>
        <dbReference type="EMBL" id="AWB84330.1"/>
    </source>
</evidence>
<dbReference type="Proteomes" id="UP000244754">
    <property type="component" value="Chromosome"/>
</dbReference>
<dbReference type="InterPro" id="IPR036956">
    <property type="entry name" value="Impact_N_sf"/>
</dbReference>
<dbReference type="Pfam" id="PF01205">
    <property type="entry name" value="Impact_N"/>
    <property type="match status" value="1"/>
</dbReference>